<evidence type="ECO:0000313" key="2">
    <source>
        <dbReference type="Proteomes" id="UP001652620"/>
    </source>
</evidence>
<keyword evidence="1" id="KW-0472">Membrane</keyword>
<feature type="transmembrane region" description="Helical" evidence="1">
    <location>
        <begin position="213"/>
        <end position="233"/>
    </location>
</feature>
<accession>A0ABM3J1C9</accession>
<gene>
    <name evidence="3" type="primary">LOC125776175</name>
</gene>
<evidence type="ECO:0000313" key="3">
    <source>
        <dbReference type="RefSeq" id="XP_049303034.1"/>
    </source>
</evidence>
<sequence length="273" mass="31627">MLAKALNHIRQKRIIIIAAKSDLKSKRDQYLTQLFQLCEAEKMLNVVVIPVDFPQTNVFYSYTIFPKFHLEEKTLGSGGVEVFPRRLKNLHGYGIRSMPDQILPHSFAYELDGRVQVGGYIVKIVQTFATSINATLFYPLPIKLKNYDPVGVHRMSHDNVIDIPISNKYLLGMRDLNEGSSPFEISDVCLMTPIRWCRTIQSFYEVYTDETHFQMIIVFTIMILTLCYCCRWLQYKLDGRPYHATVLSAFTDPNYLACRFELSKPARLPRLQI</sequence>
<protein>
    <submittedName>
        <fullName evidence="3">Uncharacterized protein LOC125776175</fullName>
    </submittedName>
</protein>
<keyword evidence="1" id="KW-0812">Transmembrane</keyword>
<proteinExistence type="predicted"/>
<reference evidence="2" key="1">
    <citation type="submission" date="2025-05" db="UniProtKB">
        <authorList>
            <consortium name="RefSeq"/>
        </authorList>
    </citation>
    <scope>NUCLEOTIDE SEQUENCE [LARGE SCALE GENOMIC DNA]</scope>
</reference>
<keyword evidence="1" id="KW-1133">Transmembrane helix</keyword>
<dbReference type="RefSeq" id="XP_049303034.1">
    <property type="nucleotide sequence ID" value="XM_049447077.1"/>
</dbReference>
<organism evidence="2 3">
    <name type="scientific">Bactrocera dorsalis</name>
    <name type="common">Oriental fruit fly</name>
    <name type="synonym">Dacus dorsalis</name>
    <dbReference type="NCBI Taxonomy" id="27457"/>
    <lineage>
        <taxon>Eukaryota</taxon>
        <taxon>Metazoa</taxon>
        <taxon>Ecdysozoa</taxon>
        <taxon>Arthropoda</taxon>
        <taxon>Hexapoda</taxon>
        <taxon>Insecta</taxon>
        <taxon>Pterygota</taxon>
        <taxon>Neoptera</taxon>
        <taxon>Endopterygota</taxon>
        <taxon>Diptera</taxon>
        <taxon>Brachycera</taxon>
        <taxon>Muscomorpha</taxon>
        <taxon>Tephritoidea</taxon>
        <taxon>Tephritidae</taxon>
        <taxon>Bactrocera</taxon>
        <taxon>Bactrocera</taxon>
    </lineage>
</organism>
<reference evidence="3" key="2">
    <citation type="submission" date="2025-08" db="UniProtKB">
        <authorList>
            <consortium name="RefSeq"/>
        </authorList>
    </citation>
    <scope>IDENTIFICATION</scope>
    <source>
        <tissue evidence="3">Adult</tissue>
    </source>
</reference>
<dbReference type="GeneID" id="125776175"/>
<evidence type="ECO:0000256" key="1">
    <source>
        <dbReference type="SAM" id="Phobius"/>
    </source>
</evidence>
<dbReference type="Proteomes" id="UP001652620">
    <property type="component" value="Chromosome 2"/>
</dbReference>
<keyword evidence="2" id="KW-1185">Reference proteome</keyword>
<name>A0ABM3J1C9_BACDO</name>